<evidence type="ECO:0000259" key="2">
    <source>
        <dbReference type="Pfam" id="PF01321"/>
    </source>
</evidence>
<sequence>MGGSTRLDRLRTAMEDQDLDATAMVPGPNFYFLTGAHFHLIKRPTVLFVPREGPIHAVIPLLEQTKWESVAPDAVTIYWQDADGYDDAFAALAARFSPARIGLEGQRMRVFEADAIRRAFPDANVRDAHATIARMRLHKDADEIAALRRAIGISEAALAAALPHAVAGMTETAFRQRLVIEMLERGADGLAFDPIVLSGPAASDPHGTPSAGRKLEHGQPLLLDFGAAWGGYNADITRTVFIGSATPEARDVYAAVLAANELGRRIAAPPMTLDELDRQVTASLRDSGYGDLVLTKTGHGLGLDVHEAPQVMIGNMTAMEPGMVFTIEPSLMHAGVLGIRIEDDVLVTPDGVDSLTSFDRELTIVG</sequence>
<dbReference type="Pfam" id="PF00557">
    <property type="entry name" value="Peptidase_M24"/>
    <property type="match status" value="1"/>
</dbReference>
<dbReference type="InterPro" id="IPR000587">
    <property type="entry name" value="Creatinase_N"/>
</dbReference>
<dbReference type="AlphaFoldDB" id="A0A840SIA0"/>
<keyword evidence="4" id="KW-1185">Reference proteome</keyword>
<dbReference type="Gene3D" id="3.40.350.10">
    <property type="entry name" value="Creatinase/prolidase N-terminal domain"/>
    <property type="match status" value="1"/>
</dbReference>
<comment type="caution">
    <text evidence="3">The sequence shown here is derived from an EMBL/GenBank/DDBJ whole genome shotgun (WGS) entry which is preliminary data.</text>
</comment>
<proteinExistence type="predicted"/>
<gene>
    <name evidence="3" type="ORF">HNP73_000326</name>
</gene>
<dbReference type="Proteomes" id="UP000549457">
    <property type="component" value="Unassembled WGS sequence"/>
</dbReference>
<feature type="domain" description="Peptidase M24" evidence="1">
    <location>
        <begin position="146"/>
        <end position="349"/>
    </location>
</feature>
<evidence type="ECO:0000313" key="3">
    <source>
        <dbReference type="EMBL" id="MBB5220405.1"/>
    </source>
</evidence>
<evidence type="ECO:0000313" key="4">
    <source>
        <dbReference type="Proteomes" id="UP000549457"/>
    </source>
</evidence>
<keyword evidence="3" id="KW-0645">Protease</keyword>
<dbReference type="Pfam" id="PF01321">
    <property type="entry name" value="Creatinase_N"/>
    <property type="match status" value="1"/>
</dbReference>
<organism evidence="3 4">
    <name type="scientific">Amaricoccus macauensis</name>
    <dbReference type="NCBI Taxonomy" id="57001"/>
    <lineage>
        <taxon>Bacteria</taxon>
        <taxon>Pseudomonadati</taxon>
        <taxon>Pseudomonadota</taxon>
        <taxon>Alphaproteobacteria</taxon>
        <taxon>Rhodobacterales</taxon>
        <taxon>Paracoccaceae</taxon>
        <taxon>Amaricoccus</taxon>
    </lineage>
</organism>
<accession>A0A840SIA0</accession>
<evidence type="ECO:0000259" key="1">
    <source>
        <dbReference type="Pfam" id="PF00557"/>
    </source>
</evidence>
<dbReference type="InterPro" id="IPR036005">
    <property type="entry name" value="Creatinase/aminopeptidase-like"/>
</dbReference>
<name>A0A840SIA0_9RHOB</name>
<reference evidence="3 4" key="1">
    <citation type="submission" date="2020-08" db="EMBL/GenBank/DDBJ databases">
        <title>Genomic Encyclopedia of Type Strains, Phase IV (KMG-IV): sequencing the most valuable type-strain genomes for metagenomic binning, comparative biology and taxonomic classification.</title>
        <authorList>
            <person name="Goeker M."/>
        </authorList>
    </citation>
    <scope>NUCLEOTIDE SEQUENCE [LARGE SCALE GENOMIC DNA]</scope>
    <source>
        <strain evidence="3 4">DSM 101730</strain>
    </source>
</reference>
<dbReference type="SUPFAM" id="SSF53092">
    <property type="entry name" value="Creatinase/prolidase N-terminal domain"/>
    <property type="match status" value="1"/>
</dbReference>
<dbReference type="SUPFAM" id="SSF55920">
    <property type="entry name" value="Creatinase/aminopeptidase"/>
    <property type="match status" value="1"/>
</dbReference>
<dbReference type="InterPro" id="IPR029149">
    <property type="entry name" value="Creatin/AminoP/Spt16_N"/>
</dbReference>
<dbReference type="InterPro" id="IPR050659">
    <property type="entry name" value="Peptidase_M24B"/>
</dbReference>
<dbReference type="PANTHER" id="PTHR46112">
    <property type="entry name" value="AMINOPEPTIDASE"/>
    <property type="match status" value="1"/>
</dbReference>
<feature type="domain" description="Creatinase N-terminal" evidence="2">
    <location>
        <begin position="6"/>
        <end position="137"/>
    </location>
</feature>
<protein>
    <submittedName>
        <fullName evidence="3">Xaa-Pro aminopeptidase</fullName>
    </submittedName>
</protein>
<keyword evidence="3" id="KW-0031">Aminopeptidase</keyword>
<dbReference type="GO" id="GO:0004177">
    <property type="term" value="F:aminopeptidase activity"/>
    <property type="evidence" value="ECO:0007669"/>
    <property type="project" value="UniProtKB-KW"/>
</dbReference>
<dbReference type="EMBL" id="JACHFM010000001">
    <property type="protein sequence ID" value="MBB5220405.1"/>
    <property type="molecule type" value="Genomic_DNA"/>
</dbReference>
<dbReference type="RefSeq" id="WP_246399457.1">
    <property type="nucleotide sequence ID" value="NZ_JACHFM010000001.1"/>
</dbReference>
<dbReference type="InterPro" id="IPR000994">
    <property type="entry name" value="Pept_M24"/>
</dbReference>
<keyword evidence="3" id="KW-0378">Hydrolase</keyword>
<dbReference type="PANTHER" id="PTHR46112:SF3">
    <property type="entry name" value="AMINOPEPTIDASE YPDF"/>
    <property type="match status" value="1"/>
</dbReference>
<dbReference type="Gene3D" id="3.90.230.10">
    <property type="entry name" value="Creatinase/methionine aminopeptidase superfamily"/>
    <property type="match status" value="1"/>
</dbReference>